<dbReference type="Gene3D" id="4.10.240.10">
    <property type="entry name" value="Zn(2)-C6 fungal-type DNA-binding domain"/>
    <property type="match status" value="1"/>
</dbReference>
<dbReference type="InterPro" id="IPR001138">
    <property type="entry name" value="Zn2Cys6_DnaBD"/>
</dbReference>
<dbReference type="GeneID" id="70252574"/>
<dbReference type="EMBL" id="JAJTJA010000012">
    <property type="protein sequence ID" value="KAH8691500.1"/>
    <property type="molecule type" value="Genomic_DNA"/>
</dbReference>
<keyword evidence="4" id="KW-0805">Transcription regulation</keyword>
<dbReference type="SMART" id="SM00066">
    <property type="entry name" value="GAL4"/>
    <property type="match status" value="1"/>
</dbReference>
<comment type="subcellular location">
    <subcellularLocation>
        <location evidence="1">Nucleus</location>
    </subcellularLocation>
</comment>
<keyword evidence="2" id="KW-0479">Metal-binding</keyword>
<dbReference type="PANTHER" id="PTHR47782:SF12">
    <property type="entry name" value="ZN(II)2CYS6 TRANSCRIPTION FACTOR (EUROFUNG)"/>
    <property type="match status" value="1"/>
</dbReference>
<evidence type="ECO:0000256" key="8">
    <source>
        <dbReference type="SAM" id="MobiDB-lite"/>
    </source>
</evidence>
<feature type="region of interest" description="Disordered" evidence="8">
    <location>
        <begin position="114"/>
        <end position="135"/>
    </location>
</feature>
<dbReference type="GO" id="GO:0006351">
    <property type="term" value="P:DNA-templated transcription"/>
    <property type="evidence" value="ECO:0007669"/>
    <property type="project" value="InterPro"/>
</dbReference>
<evidence type="ECO:0000256" key="7">
    <source>
        <dbReference type="ARBA" id="ARBA00023242"/>
    </source>
</evidence>
<protein>
    <submittedName>
        <fullName evidence="10">Fungal-specific transcription factor domain-containing protein</fullName>
    </submittedName>
</protein>
<dbReference type="RefSeq" id="XP_046067592.1">
    <property type="nucleotide sequence ID" value="XM_046222287.1"/>
</dbReference>
<dbReference type="InterPro" id="IPR052202">
    <property type="entry name" value="Yeast_MetPath_Reg"/>
</dbReference>
<name>A0AAD4KMQ1_9EURO</name>
<proteinExistence type="predicted"/>
<feature type="domain" description="Zn(2)-C6 fungal-type" evidence="9">
    <location>
        <begin position="13"/>
        <end position="43"/>
    </location>
</feature>
<dbReference type="GO" id="GO:0005634">
    <property type="term" value="C:nucleus"/>
    <property type="evidence" value="ECO:0007669"/>
    <property type="project" value="UniProtKB-SubCell"/>
</dbReference>
<dbReference type="PROSITE" id="PS00463">
    <property type="entry name" value="ZN2_CY6_FUNGAL_1"/>
    <property type="match status" value="1"/>
</dbReference>
<dbReference type="Pfam" id="PF00172">
    <property type="entry name" value="Zn_clus"/>
    <property type="match status" value="1"/>
</dbReference>
<dbReference type="Proteomes" id="UP001201262">
    <property type="component" value="Unassembled WGS sequence"/>
</dbReference>
<dbReference type="CDD" id="cd00067">
    <property type="entry name" value="GAL4"/>
    <property type="match status" value="1"/>
</dbReference>
<dbReference type="InterPro" id="IPR036864">
    <property type="entry name" value="Zn2-C6_fun-type_DNA-bd_sf"/>
</dbReference>
<reference evidence="10" key="1">
    <citation type="submission" date="2021-12" db="EMBL/GenBank/DDBJ databases">
        <title>Convergent genome expansion in fungi linked to evolution of root-endophyte symbiosis.</title>
        <authorList>
            <consortium name="DOE Joint Genome Institute"/>
            <person name="Ke Y.-H."/>
            <person name="Bonito G."/>
            <person name="Liao H.-L."/>
            <person name="Looney B."/>
            <person name="Rojas-Flechas A."/>
            <person name="Nash J."/>
            <person name="Hameed K."/>
            <person name="Schadt C."/>
            <person name="Martin F."/>
            <person name="Crous P.W."/>
            <person name="Miettinen O."/>
            <person name="Magnuson J.K."/>
            <person name="Labbe J."/>
            <person name="Jacobson D."/>
            <person name="Doktycz M.J."/>
            <person name="Veneault-Fourrey C."/>
            <person name="Kuo A."/>
            <person name="Mondo S."/>
            <person name="Calhoun S."/>
            <person name="Riley R."/>
            <person name="Ohm R."/>
            <person name="LaButti K."/>
            <person name="Andreopoulos B."/>
            <person name="Pangilinan J."/>
            <person name="Nolan M."/>
            <person name="Tritt A."/>
            <person name="Clum A."/>
            <person name="Lipzen A."/>
            <person name="Daum C."/>
            <person name="Barry K."/>
            <person name="Grigoriev I.V."/>
            <person name="Vilgalys R."/>
        </authorList>
    </citation>
    <scope>NUCLEOTIDE SEQUENCE</scope>
    <source>
        <strain evidence="10">PMI_201</strain>
    </source>
</reference>
<keyword evidence="11" id="KW-1185">Reference proteome</keyword>
<evidence type="ECO:0000313" key="11">
    <source>
        <dbReference type="Proteomes" id="UP001201262"/>
    </source>
</evidence>
<evidence type="ECO:0000256" key="5">
    <source>
        <dbReference type="ARBA" id="ARBA00023125"/>
    </source>
</evidence>
<dbReference type="CDD" id="cd12148">
    <property type="entry name" value="fungal_TF_MHR"/>
    <property type="match status" value="1"/>
</dbReference>
<dbReference type="Pfam" id="PF04082">
    <property type="entry name" value="Fungal_trans"/>
    <property type="match status" value="1"/>
</dbReference>
<keyword evidence="7" id="KW-0539">Nucleus</keyword>
<dbReference type="SMART" id="SM00906">
    <property type="entry name" value="Fungal_trans"/>
    <property type="match status" value="1"/>
</dbReference>
<evidence type="ECO:0000259" key="9">
    <source>
        <dbReference type="PROSITE" id="PS50048"/>
    </source>
</evidence>
<dbReference type="SUPFAM" id="SSF57701">
    <property type="entry name" value="Zn2/Cys6 DNA-binding domain"/>
    <property type="match status" value="1"/>
</dbReference>
<organism evidence="10 11">
    <name type="scientific">Talaromyces proteolyticus</name>
    <dbReference type="NCBI Taxonomy" id="1131652"/>
    <lineage>
        <taxon>Eukaryota</taxon>
        <taxon>Fungi</taxon>
        <taxon>Dikarya</taxon>
        <taxon>Ascomycota</taxon>
        <taxon>Pezizomycotina</taxon>
        <taxon>Eurotiomycetes</taxon>
        <taxon>Eurotiomycetidae</taxon>
        <taxon>Eurotiales</taxon>
        <taxon>Trichocomaceae</taxon>
        <taxon>Talaromyces</taxon>
        <taxon>Talaromyces sect. Bacilispori</taxon>
    </lineage>
</organism>
<dbReference type="GO" id="GO:0043565">
    <property type="term" value="F:sequence-specific DNA binding"/>
    <property type="evidence" value="ECO:0007669"/>
    <property type="project" value="TreeGrafter"/>
</dbReference>
<evidence type="ECO:0000313" key="10">
    <source>
        <dbReference type="EMBL" id="KAH8691500.1"/>
    </source>
</evidence>
<dbReference type="AlphaFoldDB" id="A0AAD4KMQ1"/>
<keyword evidence="3" id="KW-0862">Zinc</keyword>
<keyword evidence="6" id="KW-0804">Transcription</keyword>
<evidence type="ECO:0000256" key="1">
    <source>
        <dbReference type="ARBA" id="ARBA00004123"/>
    </source>
</evidence>
<dbReference type="GO" id="GO:0045944">
    <property type="term" value="P:positive regulation of transcription by RNA polymerase II"/>
    <property type="evidence" value="ECO:0007669"/>
    <property type="project" value="TreeGrafter"/>
</dbReference>
<dbReference type="GO" id="GO:0008270">
    <property type="term" value="F:zinc ion binding"/>
    <property type="evidence" value="ECO:0007669"/>
    <property type="project" value="InterPro"/>
</dbReference>
<dbReference type="PANTHER" id="PTHR47782">
    <property type="entry name" value="ZN(II)2CYS6 TRANSCRIPTION FACTOR (EUROFUNG)-RELATED"/>
    <property type="match status" value="1"/>
</dbReference>
<evidence type="ECO:0000256" key="4">
    <source>
        <dbReference type="ARBA" id="ARBA00023015"/>
    </source>
</evidence>
<evidence type="ECO:0000256" key="6">
    <source>
        <dbReference type="ARBA" id="ARBA00023163"/>
    </source>
</evidence>
<evidence type="ECO:0000256" key="3">
    <source>
        <dbReference type="ARBA" id="ARBA00022833"/>
    </source>
</evidence>
<evidence type="ECO:0000256" key="2">
    <source>
        <dbReference type="ARBA" id="ARBA00022723"/>
    </source>
</evidence>
<dbReference type="GO" id="GO:0000981">
    <property type="term" value="F:DNA-binding transcription factor activity, RNA polymerase II-specific"/>
    <property type="evidence" value="ECO:0007669"/>
    <property type="project" value="InterPro"/>
</dbReference>
<dbReference type="InterPro" id="IPR007219">
    <property type="entry name" value="XnlR_reg_dom"/>
</dbReference>
<dbReference type="PROSITE" id="PS50048">
    <property type="entry name" value="ZN2_CY6_FUNGAL_2"/>
    <property type="match status" value="1"/>
</dbReference>
<keyword evidence="5" id="KW-0238">DNA-binding</keyword>
<sequence length="656" mass="74108">MASPIATARARTSCYRCHKRKKRCDRALPSCSNCEVAHVRCSFLDDDRQTASYPVAYVRGLERRVRDMEKRMASKSHMPPFADEGHASLNDDHPYAHSTMEDMQILGQEDSSTFGAVPNASAANSSGDFPTLLQDPPPSFVGELKTLSLEATAERHLGSTSGVSFARLTQMVLRRLTPDKADFVFINHRENYSGAHLFAFNSPSELLNPSLFESLNDSVSIHPILFGDVVLSDIAEPSASVADLNLPTDQAYIDRLVEFYFAHSNTLYPILYRDEFLQSLRQVRENSEHPTMNSSLSLFRIWMVLAIGSTAYSSVSLSEESESLVYYSKALEYLEQAMEFGEMAALEVIMLQVSYSFFNQLGPNTWFLVGLAARLALGMGLHTSSTYIGMPLDMEQRRKRIFFSIYMMDRVVSNALGRPFAVHDDDIDISPFVGVDDENIQADGIHTQSSLQPSLLAIPLHILALRKIASKIAKQVYSNRETANLSSKERENVLHTLHKELIDWRRGMPFPLPDINSQVPHLTTNWFDFNYYTHIALLYRPSPLLPTMDQERIKILLEAASMSLRQAFNMHQQRRFAYNWLNFLSLFTSTLSLIYSTTVQPDNLVTILKETKAIDDLDLAIGLFDTFGVKFPAANKIRGMIAEISRRYKDLRDSTI</sequence>
<gene>
    <name evidence="10" type="ORF">BGW36DRAFT_465235</name>
</gene>
<comment type="caution">
    <text evidence="10">The sequence shown here is derived from an EMBL/GenBank/DDBJ whole genome shotgun (WGS) entry which is preliminary data.</text>
</comment>
<accession>A0AAD4KMQ1</accession>